<keyword evidence="5" id="KW-0067">ATP-binding</keyword>
<dbReference type="CDD" id="cd01949">
    <property type="entry name" value="GGDEF"/>
    <property type="match status" value="1"/>
</dbReference>
<dbReference type="InterPro" id="IPR000014">
    <property type="entry name" value="PAS"/>
</dbReference>
<dbReference type="GO" id="GO:0006355">
    <property type="term" value="P:regulation of DNA-templated transcription"/>
    <property type="evidence" value="ECO:0007669"/>
    <property type="project" value="InterPro"/>
</dbReference>
<dbReference type="InterPro" id="IPR050469">
    <property type="entry name" value="Diguanylate_Cyclase"/>
</dbReference>
<evidence type="ECO:0000259" key="11">
    <source>
        <dbReference type="PROSITE" id="PS50113"/>
    </source>
</evidence>
<evidence type="ECO:0000256" key="7">
    <source>
        <dbReference type="ARBA" id="ARBA00059827"/>
    </source>
</evidence>
<proteinExistence type="predicted"/>
<dbReference type="FunFam" id="3.30.70.270:FF:000001">
    <property type="entry name" value="Diguanylate cyclase domain protein"/>
    <property type="match status" value="1"/>
</dbReference>
<keyword evidence="2" id="KW-0808">Transferase</keyword>
<keyword evidence="14" id="KW-1185">Reference proteome</keyword>
<evidence type="ECO:0000313" key="14">
    <source>
        <dbReference type="Proteomes" id="UP000295367"/>
    </source>
</evidence>
<dbReference type="GO" id="GO:0052621">
    <property type="term" value="F:diguanylate cyclase activity"/>
    <property type="evidence" value="ECO:0007669"/>
    <property type="project" value="UniProtKB-EC"/>
</dbReference>
<feature type="transmembrane region" description="Helical" evidence="9">
    <location>
        <begin position="27"/>
        <end position="49"/>
    </location>
</feature>
<feature type="domain" description="PAS" evidence="10">
    <location>
        <begin position="97"/>
        <end position="167"/>
    </location>
</feature>
<evidence type="ECO:0000256" key="3">
    <source>
        <dbReference type="ARBA" id="ARBA00022741"/>
    </source>
</evidence>
<dbReference type="GO" id="GO:1902201">
    <property type="term" value="P:negative regulation of bacterial-type flagellum-dependent cell motility"/>
    <property type="evidence" value="ECO:0007669"/>
    <property type="project" value="TreeGrafter"/>
</dbReference>
<evidence type="ECO:0000259" key="12">
    <source>
        <dbReference type="PROSITE" id="PS50887"/>
    </source>
</evidence>
<feature type="transmembrane region" description="Helical" evidence="9">
    <location>
        <begin position="61"/>
        <end position="81"/>
    </location>
</feature>
<dbReference type="SUPFAM" id="SSF55073">
    <property type="entry name" value="Nucleotide cyclase"/>
    <property type="match status" value="1"/>
</dbReference>
<dbReference type="PANTHER" id="PTHR45138:SF9">
    <property type="entry name" value="DIGUANYLATE CYCLASE DGCM-RELATED"/>
    <property type="match status" value="1"/>
</dbReference>
<dbReference type="Pfam" id="PF00989">
    <property type="entry name" value="PAS"/>
    <property type="match status" value="1"/>
</dbReference>
<feature type="domain" description="PAC" evidence="11">
    <location>
        <begin position="174"/>
        <end position="224"/>
    </location>
</feature>
<dbReference type="PROSITE" id="PS50113">
    <property type="entry name" value="PAC"/>
    <property type="match status" value="1"/>
</dbReference>
<sequence length="422" mass="47437">MKHQKPALASHIAHDRLKRFCQSPVKILLAIGASIFVAETVVMIVLHLFQLSPVLETVLDGVILLSLLAPILYVFLFRPLIQHIEEHKQINELLQANALNTEAILNNAFDGIVTIDENGIIQSFNSGAEKIFGFTSKELIGQSVNRLMPDAYRGAHDRNIANYLSTGKAKIIGVGRELPGQRKNGEVFSMDLALTEMNLMGKRQFVGTIRDISERKRSEQALKQAYDELDKRVQERTSELTKVNVDLELEITERKRAEKKLQQLATTDALTGITNRGQFDAILEKELVRAQRYHTPIYLIMFDIDHFKRVNDNFGHLIGDSVLVQLAKLVSEKIRLNDVFARWGGEEFVLLLTGGDMLGALRLAENLRMDIQSFVFPEVGRVTCSFGVAEFAEADAIKDLVRRADMALYKAKANGRNRVEVA</sequence>
<comment type="function">
    <text evidence="7">Putative oxygen sensor; modulates the activity of FixJ, a transcriptional activator of nitrogen fixation fixK gene. FixL probably acts as a kinase that phosphorylates FixJ.</text>
</comment>
<dbReference type="InterPro" id="IPR000700">
    <property type="entry name" value="PAS-assoc_C"/>
</dbReference>
<evidence type="ECO:0000256" key="5">
    <source>
        <dbReference type="ARBA" id="ARBA00022840"/>
    </source>
</evidence>
<evidence type="ECO:0000256" key="9">
    <source>
        <dbReference type="SAM" id="Phobius"/>
    </source>
</evidence>
<dbReference type="InterPro" id="IPR029787">
    <property type="entry name" value="Nucleotide_cyclase"/>
</dbReference>
<dbReference type="GO" id="GO:0043709">
    <property type="term" value="P:cell adhesion involved in single-species biofilm formation"/>
    <property type="evidence" value="ECO:0007669"/>
    <property type="project" value="TreeGrafter"/>
</dbReference>
<evidence type="ECO:0000259" key="10">
    <source>
        <dbReference type="PROSITE" id="PS50112"/>
    </source>
</evidence>
<dbReference type="Proteomes" id="UP000295367">
    <property type="component" value="Unassembled WGS sequence"/>
</dbReference>
<evidence type="ECO:0000256" key="6">
    <source>
        <dbReference type="ARBA" id="ARBA00034247"/>
    </source>
</evidence>
<dbReference type="SUPFAM" id="SSF55785">
    <property type="entry name" value="PYP-like sensor domain (PAS domain)"/>
    <property type="match status" value="1"/>
</dbReference>
<dbReference type="GO" id="GO:0016301">
    <property type="term" value="F:kinase activity"/>
    <property type="evidence" value="ECO:0007669"/>
    <property type="project" value="UniProtKB-KW"/>
</dbReference>
<dbReference type="SMART" id="SM00267">
    <property type="entry name" value="GGDEF"/>
    <property type="match status" value="1"/>
</dbReference>
<dbReference type="AlphaFoldDB" id="A0A4R3YCW4"/>
<evidence type="ECO:0000313" key="13">
    <source>
        <dbReference type="EMBL" id="TCV89662.1"/>
    </source>
</evidence>
<gene>
    <name evidence="13" type="ORF">EDC63_102182</name>
</gene>
<dbReference type="CDD" id="cd00130">
    <property type="entry name" value="PAS"/>
    <property type="match status" value="1"/>
</dbReference>
<feature type="domain" description="GGDEF" evidence="12">
    <location>
        <begin position="295"/>
        <end position="422"/>
    </location>
</feature>
<dbReference type="NCBIfam" id="TIGR00254">
    <property type="entry name" value="GGDEF"/>
    <property type="match status" value="1"/>
</dbReference>
<dbReference type="RefSeq" id="WP_124947029.1">
    <property type="nucleotide sequence ID" value="NZ_BHVT01000057.1"/>
</dbReference>
<dbReference type="FunFam" id="3.30.450.20:FF:000060">
    <property type="entry name" value="Sensor protein FixL"/>
    <property type="match status" value="1"/>
</dbReference>
<dbReference type="NCBIfam" id="TIGR00229">
    <property type="entry name" value="sensory_box"/>
    <property type="match status" value="1"/>
</dbReference>
<keyword evidence="3" id="KW-0547">Nucleotide-binding</keyword>
<evidence type="ECO:0000256" key="4">
    <source>
        <dbReference type="ARBA" id="ARBA00022777"/>
    </source>
</evidence>
<dbReference type="Pfam" id="PF00990">
    <property type="entry name" value="GGDEF"/>
    <property type="match status" value="1"/>
</dbReference>
<protein>
    <recommendedName>
        <fullName evidence="8">Sensor protein FixL</fullName>
        <ecNumber evidence="1">2.7.7.65</ecNumber>
    </recommendedName>
</protein>
<dbReference type="SMART" id="SM00091">
    <property type="entry name" value="PAS"/>
    <property type="match status" value="1"/>
</dbReference>
<keyword evidence="4" id="KW-0418">Kinase</keyword>
<dbReference type="Gene3D" id="3.30.450.20">
    <property type="entry name" value="PAS domain"/>
    <property type="match status" value="1"/>
</dbReference>
<dbReference type="PROSITE" id="PS50112">
    <property type="entry name" value="PAS"/>
    <property type="match status" value="1"/>
</dbReference>
<evidence type="ECO:0000256" key="2">
    <source>
        <dbReference type="ARBA" id="ARBA00022679"/>
    </source>
</evidence>
<name>A0A4R3YCW4_9PROT</name>
<organism evidence="13 14">
    <name type="scientific">Sulfurirhabdus autotrophica</name>
    <dbReference type="NCBI Taxonomy" id="1706046"/>
    <lineage>
        <taxon>Bacteria</taxon>
        <taxon>Pseudomonadati</taxon>
        <taxon>Pseudomonadota</taxon>
        <taxon>Betaproteobacteria</taxon>
        <taxon>Nitrosomonadales</taxon>
        <taxon>Sulfuricellaceae</taxon>
        <taxon>Sulfurirhabdus</taxon>
    </lineage>
</organism>
<keyword evidence="9" id="KW-1133">Transmembrane helix</keyword>
<dbReference type="EMBL" id="SMCO01000002">
    <property type="protein sequence ID" value="TCV89662.1"/>
    <property type="molecule type" value="Genomic_DNA"/>
</dbReference>
<dbReference type="InterPro" id="IPR013767">
    <property type="entry name" value="PAS_fold"/>
</dbReference>
<evidence type="ECO:0000256" key="8">
    <source>
        <dbReference type="ARBA" id="ARBA00070616"/>
    </source>
</evidence>
<reference evidence="13 14" key="1">
    <citation type="submission" date="2019-03" db="EMBL/GenBank/DDBJ databases">
        <title>Genomic Encyclopedia of Type Strains, Phase IV (KMG-IV): sequencing the most valuable type-strain genomes for metagenomic binning, comparative biology and taxonomic classification.</title>
        <authorList>
            <person name="Goeker M."/>
        </authorList>
    </citation>
    <scope>NUCLEOTIDE SEQUENCE [LARGE SCALE GENOMIC DNA]</scope>
    <source>
        <strain evidence="13 14">DSM 100309</strain>
    </source>
</reference>
<dbReference type="Gene3D" id="3.30.70.270">
    <property type="match status" value="1"/>
</dbReference>
<keyword evidence="9" id="KW-0812">Transmembrane</keyword>
<dbReference type="GO" id="GO:0005886">
    <property type="term" value="C:plasma membrane"/>
    <property type="evidence" value="ECO:0007669"/>
    <property type="project" value="TreeGrafter"/>
</dbReference>
<keyword evidence="9" id="KW-0472">Membrane</keyword>
<accession>A0A4R3YCW4</accession>
<dbReference type="OrthoDB" id="9813903at2"/>
<dbReference type="InterPro" id="IPR000160">
    <property type="entry name" value="GGDEF_dom"/>
</dbReference>
<comment type="caution">
    <text evidence="13">The sequence shown here is derived from an EMBL/GenBank/DDBJ whole genome shotgun (WGS) entry which is preliminary data.</text>
</comment>
<dbReference type="PANTHER" id="PTHR45138">
    <property type="entry name" value="REGULATORY COMPONENTS OF SENSORY TRANSDUCTION SYSTEM"/>
    <property type="match status" value="1"/>
</dbReference>
<dbReference type="InterPro" id="IPR043128">
    <property type="entry name" value="Rev_trsase/Diguanyl_cyclase"/>
</dbReference>
<dbReference type="GO" id="GO:0005524">
    <property type="term" value="F:ATP binding"/>
    <property type="evidence" value="ECO:0007669"/>
    <property type="project" value="UniProtKB-KW"/>
</dbReference>
<dbReference type="EC" id="2.7.7.65" evidence="1"/>
<dbReference type="InterPro" id="IPR035965">
    <property type="entry name" value="PAS-like_dom_sf"/>
</dbReference>
<evidence type="ECO:0000256" key="1">
    <source>
        <dbReference type="ARBA" id="ARBA00012528"/>
    </source>
</evidence>
<dbReference type="PROSITE" id="PS50887">
    <property type="entry name" value="GGDEF"/>
    <property type="match status" value="1"/>
</dbReference>
<comment type="catalytic activity">
    <reaction evidence="6">
        <text>2 GTP = 3',3'-c-di-GMP + 2 diphosphate</text>
        <dbReference type="Rhea" id="RHEA:24898"/>
        <dbReference type="ChEBI" id="CHEBI:33019"/>
        <dbReference type="ChEBI" id="CHEBI:37565"/>
        <dbReference type="ChEBI" id="CHEBI:58805"/>
        <dbReference type="EC" id="2.7.7.65"/>
    </reaction>
</comment>